<evidence type="ECO:0000313" key="9">
    <source>
        <dbReference type="RefSeq" id="XP_026289109.1"/>
    </source>
</evidence>
<dbReference type="InterPro" id="IPR052640">
    <property type="entry name" value="Gemin-5"/>
</dbReference>
<feature type="domain" description="Gem-associated protein 5 first beta-propeller" evidence="5">
    <location>
        <begin position="144"/>
        <end position="211"/>
    </location>
</feature>
<dbReference type="PROSITE" id="PS50294">
    <property type="entry name" value="WD_REPEATS_REGION"/>
    <property type="match status" value="1"/>
</dbReference>
<dbReference type="GO" id="GO:0032797">
    <property type="term" value="C:SMN complex"/>
    <property type="evidence" value="ECO:0007669"/>
    <property type="project" value="TreeGrafter"/>
</dbReference>
<dbReference type="Gene3D" id="2.130.10.10">
    <property type="entry name" value="YVTN repeat-like/Quinoprotein amine dehydrogenase"/>
    <property type="match status" value="2"/>
</dbReference>
<dbReference type="PANTHER" id="PTHR46362:SF1">
    <property type="entry name" value="GEM-ASSOCIATED PROTEIN 5"/>
    <property type="match status" value="1"/>
</dbReference>
<feature type="repeat" description="WD" evidence="3">
    <location>
        <begin position="55"/>
        <end position="98"/>
    </location>
</feature>
<dbReference type="InterPro" id="IPR056432">
    <property type="entry name" value="Beta-prop_GEMI5_1st"/>
</dbReference>
<dbReference type="SMART" id="SM00320">
    <property type="entry name" value="WD40"/>
    <property type="match status" value="10"/>
</dbReference>
<dbReference type="GO" id="GO:0003730">
    <property type="term" value="F:mRNA 3'-UTR binding"/>
    <property type="evidence" value="ECO:0007669"/>
    <property type="project" value="TreeGrafter"/>
</dbReference>
<keyword evidence="2" id="KW-0677">Repeat</keyword>
<name>A0A6J1T673_FRAOC</name>
<dbReference type="PROSITE" id="PS00678">
    <property type="entry name" value="WD_REPEATS_1"/>
    <property type="match status" value="1"/>
</dbReference>
<dbReference type="GO" id="GO:0005634">
    <property type="term" value="C:nucleus"/>
    <property type="evidence" value="ECO:0007669"/>
    <property type="project" value="TreeGrafter"/>
</dbReference>
<evidence type="ECO:0000256" key="3">
    <source>
        <dbReference type="PROSITE-ProRule" id="PRU00221"/>
    </source>
</evidence>
<feature type="repeat" description="WD" evidence="3">
    <location>
        <begin position="652"/>
        <end position="686"/>
    </location>
</feature>
<dbReference type="Pfam" id="PF23775">
    <property type="entry name" value="Beta-prop_RIG_2nd"/>
    <property type="match status" value="1"/>
</dbReference>
<evidence type="ECO:0000313" key="8">
    <source>
        <dbReference type="Proteomes" id="UP000504606"/>
    </source>
</evidence>
<feature type="repeat" description="WD" evidence="3">
    <location>
        <begin position="695"/>
        <end position="729"/>
    </location>
</feature>
<dbReference type="SUPFAM" id="SSF50978">
    <property type="entry name" value="WD40 repeat-like"/>
    <property type="match status" value="2"/>
</dbReference>
<dbReference type="Pfam" id="PF23770">
    <property type="entry name" value="Beta-prop_RIG_1st"/>
    <property type="match status" value="1"/>
</dbReference>
<evidence type="ECO:0000259" key="6">
    <source>
        <dbReference type="Pfam" id="PF23774"/>
    </source>
</evidence>
<gene>
    <name evidence="9" type="primary">LOC113214062</name>
</gene>
<evidence type="ECO:0000256" key="1">
    <source>
        <dbReference type="ARBA" id="ARBA00022574"/>
    </source>
</evidence>
<evidence type="ECO:0000259" key="7">
    <source>
        <dbReference type="Pfam" id="PF23775"/>
    </source>
</evidence>
<dbReference type="KEGG" id="foc:113214062"/>
<dbReference type="InterPro" id="IPR001680">
    <property type="entry name" value="WD40_rpt"/>
</dbReference>
<accession>A0A6J1T673</accession>
<feature type="compositionally biased region" description="Polar residues" evidence="4">
    <location>
        <begin position="1323"/>
        <end position="1357"/>
    </location>
</feature>
<proteinExistence type="predicted"/>
<sequence>MLMSKKMEKCILAGSPNWYLSQVLDISSDSRVAYGSLSSLVILDPSHILNPVTINHAHSSKVLSVSFPPHGFGNKLLSTSESGEAFVWDLNSRKIAQFYKHPQKCAILGNWSPVDGNLIVLADENGNLLQWKIEPNKTSIKQFKEHAFTVVSCSPHDQTLVATGTKKGLVCVVNIKVPGKEFILHKLRGHDTDVVSLSWCPVKENVINSKNDQDSMLLASGAKEKRIYFWRAGQDGLYETYVDVPFAPRTQAAMKQWTCVSWFEPQKLLVSTVVGEVLSIDVSKLKSKKVTEKVPKWEHFSDSHNRCHVIVKSSLWQMMNGAGEEDWRKKEAVPHWVWTFGADRLISGVSCSEKRFSPIKVNTIGGPVHAMSISSIDGTSLAIGVADKSIRVINLIEPQLKTMQTFNQKVSGKVMSLSWHPSKDGWLAYGTSDGRIGIQFTCSVKPPLLFRPFTKESIYSMEWGPSLASIKVKFEPSEYSEEGATEVKASRYVLYAIGGGKIAAMDPSKPDQVFDGVFEGVLKSIPKIENLKSKSKTVGLTDLSWKPDYSLLALGDETGSIHLIKLDESDELILVTSVKVHSSLVQDLSWHPQCCSSDTSDVSPQSNWLATASNDVNICILDVTSVLEGKLGESDNNSLPSALSNVPCIATLKGHKLRVSKLAWSPHEGGRLLSVSYDQCAQVWDVINRKPIACYTLHSAPLFCCVWSPFNSSLAITAGMEGSVNVWDVLDQEIKLPIAKSKDGPNLLDEAKEASSSFSNLVNGVNSSINGDSEPTKPKNKTKKEKAILSLSGPDMQNEDSNIAILKFLLHPTADNSDLKFTMSDDENHKRKLPTHYAFFADQSAVDQYLLKETKSVANNELSFTLNVWRGSPKDAIAEAIRTRTVNSYIISIAPSVSHKMWVEACAVYADQLKEIQEFDKASVYLLAIHKYEEAVRLLAENGKYRHALAIARCRLPAESPLVQTLLTEWAQRSLNNGQQSLAAVCFASGGEWTKAAECLALKKIPSRLVLAAQIMKEKSPDQTNGIFYARECFDLSLCQQDWTAAQTILNLYPTLNHQALRLFMHQMLYSSKDSLSPIDWLNLKNTSGLETKEDDVHVAICLSKDKVLALENDFVNEITVNNEETAWLAASRKLTQAYLAAPDLFPQIKERFLIEDILDKGQNLQSAYRHLVQAMALLYHFHITSMKNESGVPIFLRVCMWLAPRGPLQNDSMFASPSSSLQSSLRAYLAAGLLFWMLKWNTTDECKRAQVLATVESLKNDIFSVDSLKSFKVEFKLKFLQECKVNRLLKEKQVTKPEGTLDSPENVHTQTSNDFQDESLPVHTTQKAAIGDLSQNDLTEPKNTATRNTESVTGNQGVILPCADQNTDADELDELSNWIEEFTVRREKVPNPYLSYSNLIQVLNIHKTDKSCNEMLEKYSAFWEQCNSLLDV</sequence>
<dbReference type="InterPro" id="IPR056424">
    <property type="entry name" value="Beta-prop_GEMI5_2nd"/>
</dbReference>
<dbReference type="PANTHER" id="PTHR46362">
    <property type="entry name" value="GEM-ASSOCIATED PROTEIN 5"/>
    <property type="match status" value="1"/>
</dbReference>
<evidence type="ECO:0000256" key="4">
    <source>
        <dbReference type="SAM" id="MobiDB-lite"/>
    </source>
</evidence>
<dbReference type="InterPro" id="IPR019775">
    <property type="entry name" value="WD40_repeat_CS"/>
</dbReference>
<dbReference type="GO" id="GO:0000387">
    <property type="term" value="P:spliceosomal snRNP assembly"/>
    <property type="evidence" value="ECO:0007669"/>
    <property type="project" value="TreeGrafter"/>
</dbReference>
<keyword evidence="8" id="KW-1185">Reference proteome</keyword>
<dbReference type="OrthoDB" id="7326421at2759"/>
<dbReference type="Proteomes" id="UP000504606">
    <property type="component" value="Unplaced"/>
</dbReference>
<dbReference type="InterPro" id="IPR056421">
    <property type="entry name" value="TPR_GEMI5"/>
</dbReference>
<feature type="region of interest" description="Disordered" evidence="4">
    <location>
        <begin position="765"/>
        <end position="786"/>
    </location>
</feature>
<feature type="domain" description="Gem-associated protein 5 TPR" evidence="6">
    <location>
        <begin position="839"/>
        <end position="1043"/>
    </location>
</feature>
<dbReference type="InterPro" id="IPR015943">
    <property type="entry name" value="WD40/YVTN_repeat-like_dom_sf"/>
</dbReference>
<dbReference type="Pfam" id="PF23774">
    <property type="entry name" value="TPR_GEMI5"/>
    <property type="match status" value="1"/>
</dbReference>
<keyword evidence="1 3" id="KW-0853">WD repeat</keyword>
<evidence type="ECO:0000256" key="2">
    <source>
        <dbReference type="ARBA" id="ARBA00022737"/>
    </source>
</evidence>
<dbReference type="PROSITE" id="PS50082">
    <property type="entry name" value="WD_REPEATS_2"/>
    <property type="match status" value="3"/>
</dbReference>
<dbReference type="Pfam" id="PF00400">
    <property type="entry name" value="WD40"/>
    <property type="match status" value="1"/>
</dbReference>
<dbReference type="InterPro" id="IPR036322">
    <property type="entry name" value="WD40_repeat_dom_sf"/>
</dbReference>
<dbReference type="GeneID" id="113214062"/>
<reference evidence="9" key="1">
    <citation type="submission" date="2025-08" db="UniProtKB">
        <authorList>
            <consortium name="RefSeq"/>
        </authorList>
    </citation>
    <scope>IDENTIFICATION</scope>
    <source>
        <tissue evidence="9">Whole organism</tissue>
    </source>
</reference>
<protein>
    <submittedName>
        <fullName evidence="9">Gem-associated protein 5 isoform X1</fullName>
    </submittedName>
</protein>
<organism evidence="8 9">
    <name type="scientific">Frankliniella occidentalis</name>
    <name type="common">Western flower thrips</name>
    <name type="synonym">Euthrips occidentalis</name>
    <dbReference type="NCBI Taxonomy" id="133901"/>
    <lineage>
        <taxon>Eukaryota</taxon>
        <taxon>Metazoa</taxon>
        <taxon>Ecdysozoa</taxon>
        <taxon>Arthropoda</taxon>
        <taxon>Hexapoda</taxon>
        <taxon>Insecta</taxon>
        <taxon>Pterygota</taxon>
        <taxon>Neoptera</taxon>
        <taxon>Paraneoptera</taxon>
        <taxon>Thysanoptera</taxon>
        <taxon>Terebrantia</taxon>
        <taxon>Thripoidea</taxon>
        <taxon>Thripidae</taxon>
        <taxon>Frankliniella</taxon>
    </lineage>
</organism>
<dbReference type="RefSeq" id="XP_026289109.1">
    <property type="nucleotide sequence ID" value="XM_026433324.2"/>
</dbReference>
<feature type="domain" description="Gem-associated protein 5 second beta-propeller" evidence="7">
    <location>
        <begin position="377"/>
        <end position="719"/>
    </location>
</feature>
<feature type="region of interest" description="Disordered" evidence="4">
    <location>
        <begin position="1297"/>
        <end position="1359"/>
    </location>
</feature>
<evidence type="ECO:0000259" key="5">
    <source>
        <dbReference type="Pfam" id="PF23770"/>
    </source>
</evidence>